<name>A0A0C2WZ93_AMAMK</name>
<dbReference type="InParanoid" id="A0A0C2WZ93"/>
<sequence>MDSVMVDRAINDHMFALLAFDYAETVARIRTVSDAQKLIDLIDLPVRSRCSVQGCSPGIRNFCKGTTPSAVPLFEQTWSLYSELHMVSIRGEYMHTLCTVDHVHAQDSWSASLRSLAEF</sequence>
<dbReference type="EMBL" id="KN818280">
    <property type="protein sequence ID" value="KIL61738.1"/>
    <property type="molecule type" value="Genomic_DNA"/>
</dbReference>
<dbReference type="AlphaFoldDB" id="A0A0C2WZ93"/>
<evidence type="ECO:0000313" key="2">
    <source>
        <dbReference type="Proteomes" id="UP000054549"/>
    </source>
</evidence>
<organism evidence="1 2">
    <name type="scientific">Amanita muscaria (strain Koide BX008)</name>
    <dbReference type="NCBI Taxonomy" id="946122"/>
    <lineage>
        <taxon>Eukaryota</taxon>
        <taxon>Fungi</taxon>
        <taxon>Dikarya</taxon>
        <taxon>Basidiomycota</taxon>
        <taxon>Agaricomycotina</taxon>
        <taxon>Agaricomycetes</taxon>
        <taxon>Agaricomycetidae</taxon>
        <taxon>Agaricales</taxon>
        <taxon>Pluteineae</taxon>
        <taxon>Amanitaceae</taxon>
        <taxon>Amanita</taxon>
    </lineage>
</organism>
<accession>A0A0C2WZ93</accession>
<proteinExistence type="predicted"/>
<gene>
    <name evidence="1" type="ORF">M378DRAFT_820090</name>
</gene>
<keyword evidence="2" id="KW-1185">Reference proteome</keyword>
<protein>
    <submittedName>
        <fullName evidence="1">Uncharacterized protein</fullName>
    </submittedName>
</protein>
<dbReference type="HOGENOM" id="CLU_2060912_0_0_1"/>
<dbReference type="Proteomes" id="UP000054549">
    <property type="component" value="Unassembled WGS sequence"/>
</dbReference>
<reference evidence="1 2" key="1">
    <citation type="submission" date="2014-04" db="EMBL/GenBank/DDBJ databases">
        <title>Evolutionary Origins and Diversification of the Mycorrhizal Mutualists.</title>
        <authorList>
            <consortium name="DOE Joint Genome Institute"/>
            <consortium name="Mycorrhizal Genomics Consortium"/>
            <person name="Kohler A."/>
            <person name="Kuo A."/>
            <person name="Nagy L.G."/>
            <person name="Floudas D."/>
            <person name="Copeland A."/>
            <person name="Barry K.W."/>
            <person name="Cichocki N."/>
            <person name="Veneault-Fourrey C."/>
            <person name="LaButti K."/>
            <person name="Lindquist E.A."/>
            <person name="Lipzen A."/>
            <person name="Lundell T."/>
            <person name="Morin E."/>
            <person name="Murat C."/>
            <person name="Riley R."/>
            <person name="Ohm R."/>
            <person name="Sun H."/>
            <person name="Tunlid A."/>
            <person name="Henrissat B."/>
            <person name="Grigoriev I.V."/>
            <person name="Hibbett D.S."/>
            <person name="Martin F."/>
        </authorList>
    </citation>
    <scope>NUCLEOTIDE SEQUENCE [LARGE SCALE GENOMIC DNA]</scope>
    <source>
        <strain evidence="1 2">Koide BX008</strain>
    </source>
</reference>
<evidence type="ECO:0000313" key="1">
    <source>
        <dbReference type="EMBL" id="KIL61738.1"/>
    </source>
</evidence>